<feature type="region of interest" description="Disordered" evidence="1">
    <location>
        <begin position="224"/>
        <end position="297"/>
    </location>
</feature>
<dbReference type="AlphaFoldDB" id="A0A0C9WAK1"/>
<feature type="transmembrane region" description="Helical" evidence="2">
    <location>
        <begin position="189"/>
        <end position="214"/>
    </location>
</feature>
<proteinExistence type="predicted"/>
<keyword evidence="2" id="KW-1133">Transmembrane helix</keyword>
<dbReference type="HOGENOM" id="CLU_053888_2_0_1"/>
<evidence type="ECO:0008006" key="5">
    <source>
        <dbReference type="Google" id="ProtNLM"/>
    </source>
</evidence>
<evidence type="ECO:0000256" key="2">
    <source>
        <dbReference type="SAM" id="Phobius"/>
    </source>
</evidence>
<gene>
    <name evidence="3" type="ORF">HYDPIDRAFT_170167</name>
</gene>
<dbReference type="OrthoDB" id="2796893at2759"/>
<name>A0A0C9WAK1_9AGAM</name>
<dbReference type="Proteomes" id="UP000053820">
    <property type="component" value="Unassembled WGS sequence"/>
</dbReference>
<dbReference type="EMBL" id="KN839871">
    <property type="protein sequence ID" value="KIJ60551.1"/>
    <property type="molecule type" value="Genomic_DNA"/>
</dbReference>
<dbReference type="CDD" id="cd12087">
    <property type="entry name" value="TM_EGFR-like"/>
    <property type="match status" value="1"/>
</dbReference>
<keyword evidence="4" id="KW-1185">Reference proteome</keyword>
<feature type="transmembrane region" description="Helical" evidence="2">
    <location>
        <begin position="20"/>
        <end position="47"/>
    </location>
</feature>
<evidence type="ECO:0000313" key="4">
    <source>
        <dbReference type="Proteomes" id="UP000053820"/>
    </source>
</evidence>
<evidence type="ECO:0000313" key="3">
    <source>
        <dbReference type="EMBL" id="KIJ60551.1"/>
    </source>
</evidence>
<accession>A0A0C9WAK1</accession>
<reference evidence="3 4" key="1">
    <citation type="submission" date="2014-04" db="EMBL/GenBank/DDBJ databases">
        <title>Evolutionary Origins and Diversification of the Mycorrhizal Mutualists.</title>
        <authorList>
            <consortium name="DOE Joint Genome Institute"/>
            <consortium name="Mycorrhizal Genomics Consortium"/>
            <person name="Kohler A."/>
            <person name="Kuo A."/>
            <person name="Nagy L.G."/>
            <person name="Floudas D."/>
            <person name="Copeland A."/>
            <person name="Barry K.W."/>
            <person name="Cichocki N."/>
            <person name="Veneault-Fourrey C."/>
            <person name="LaButti K."/>
            <person name="Lindquist E.A."/>
            <person name="Lipzen A."/>
            <person name="Lundell T."/>
            <person name="Morin E."/>
            <person name="Murat C."/>
            <person name="Riley R."/>
            <person name="Ohm R."/>
            <person name="Sun H."/>
            <person name="Tunlid A."/>
            <person name="Henrissat B."/>
            <person name="Grigoriev I.V."/>
            <person name="Hibbett D.S."/>
            <person name="Martin F."/>
        </authorList>
    </citation>
    <scope>NUCLEOTIDE SEQUENCE [LARGE SCALE GENOMIC DNA]</scope>
    <source>
        <strain evidence="3 4">MD-312</strain>
    </source>
</reference>
<evidence type="ECO:0000256" key="1">
    <source>
        <dbReference type="SAM" id="MobiDB-lite"/>
    </source>
</evidence>
<keyword evidence="2" id="KW-0812">Transmembrane</keyword>
<protein>
    <recommendedName>
        <fullName evidence="5">Transmembrane protein</fullName>
    </recommendedName>
</protein>
<sequence>MCTSCSALGKWRCKTKLERFIHVFVVPLEVATYCHLISLLAILALWFSGSGAALIHPNIFVPIANVSCQSTDSWMNNAEGQNPCLAVAYLGHNLLCRLGTRTIRQMGQQLLLAIVCQGPDYVADIKTYFPSGYVLDGTASIPNWALTNPTTWPSGVFNVELAQNYSTQDKPDYVPSATPSGSSSGGTNVGAIVGGTVGGAAALLIFGIGGYVLYKRKQYRRVPNVTTPNPLGNFKSDSSHGRWPSDTSAIWSQSGQSGTSSPPPMSYDTTQPMSQYGMSRVPPSSFSTFQAASPPPRTDITSYTTHTGPQRNHAIPMV</sequence>
<feature type="compositionally biased region" description="Polar residues" evidence="1">
    <location>
        <begin position="267"/>
        <end position="291"/>
    </location>
</feature>
<organism evidence="3 4">
    <name type="scientific">Hydnomerulius pinastri MD-312</name>
    <dbReference type="NCBI Taxonomy" id="994086"/>
    <lineage>
        <taxon>Eukaryota</taxon>
        <taxon>Fungi</taxon>
        <taxon>Dikarya</taxon>
        <taxon>Basidiomycota</taxon>
        <taxon>Agaricomycotina</taxon>
        <taxon>Agaricomycetes</taxon>
        <taxon>Agaricomycetidae</taxon>
        <taxon>Boletales</taxon>
        <taxon>Boletales incertae sedis</taxon>
        <taxon>Leucogyrophana</taxon>
    </lineage>
</organism>
<keyword evidence="2" id="KW-0472">Membrane</keyword>